<dbReference type="GO" id="GO:0004531">
    <property type="term" value="F:deoxyribonuclease II activity"/>
    <property type="evidence" value="ECO:0007669"/>
    <property type="project" value="InterPro"/>
</dbReference>
<dbReference type="AlphaFoldDB" id="A0AAJ7J002"/>
<dbReference type="GeneID" id="108625258"/>
<keyword evidence="2" id="KW-0378">Hydrolase</keyword>
<reference evidence="5" key="1">
    <citation type="submission" date="2025-08" db="UniProtKB">
        <authorList>
            <consortium name="RefSeq"/>
        </authorList>
    </citation>
    <scope>IDENTIFICATION</scope>
    <source>
        <tissue evidence="5">Whole body</tissue>
    </source>
</reference>
<feature type="chain" id="PRO_5042600910" evidence="3">
    <location>
        <begin position="20"/>
        <end position="377"/>
    </location>
</feature>
<dbReference type="CDD" id="cd09121">
    <property type="entry name" value="PLDc_DNaseII_2"/>
    <property type="match status" value="1"/>
</dbReference>
<evidence type="ECO:0000313" key="4">
    <source>
        <dbReference type="Proteomes" id="UP000694925"/>
    </source>
</evidence>
<dbReference type="Proteomes" id="UP000694925">
    <property type="component" value="Unplaced"/>
</dbReference>
<evidence type="ECO:0000256" key="3">
    <source>
        <dbReference type="SAM" id="SignalP"/>
    </source>
</evidence>
<evidence type="ECO:0000313" key="5">
    <source>
        <dbReference type="RefSeq" id="XP_017880591.1"/>
    </source>
</evidence>
<dbReference type="RefSeq" id="XP_017880591.1">
    <property type="nucleotide sequence ID" value="XM_018025102.2"/>
</dbReference>
<dbReference type="GO" id="GO:0006309">
    <property type="term" value="P:apoptotic DNA fragmentation"/>
    <property type="evidence" value="ECO:0007669"/>
    <property type="project" value="TreeGrafter"/>
</dbReference>
<dbReference type="CDD" id="cd09120">
    <property type="entry name" value="PLDc_DNaseII_1"/>
    <property type="match status" value="1"/>
</dbReference>
<name>A0AAJ7J002_9HYME</name>
<dbReference type="InterPro" id="IPR004947">
    <property type="entry name" value="DNase_II"/>
</dbReference>
<evidence type="ECO:0000256" key="2">
    <source>
        <dbReference type="ARBA" id="ARBA00022801"/>
    </source>
</evidence>
<organism evidence="4 5">
    <name type="scientific">Ceratina calcarata</name>
    <dbReference type="NCBI Taxonomy" id="156304"/>
    <lineage>
        <taxon>Eukaryota</taxon>
        <taxon>Metazoa</taxon>
        <taxon>Ecdysozoa</taxon>
        <taxon>Arthropoda</taxon>
        <taxon>Hexapoda</taxon>
        <taxon>Insecta</taxon>
        <taxon>Pterygota</taxon>
        <taxon>Neoptera</taxon>
        <taxon>Endopterygota</taxon>
        <taxon>Hymenoptera</taxon>
        <taxon>Apocrita</taxon>
        <taxon>Aculeata</taxon>
        <taxon>Apoidea</taxon>
        <taxon>Anthophila</taxon>
        <taxon>Apidae</taxon>
        <taxon>Ceratina</taxon>
        <taxon>Zadontomerus</taxon>
    </lineage>
</organism>
<accession>A0AAJ7J002</accession>
<keyword evidence="4" id="KW-1185">Reference proteome</keyword>
<comment type="similarity">
    <text evidence="1">Belongs to the DNase II family.</text>
</comment>
<feature type="signal peptide" evidence="3">
    <location>
        <begin position="1"/>
        <end position="19"/>
    </location>
</feature>
<keyword evidence="3" id="KW-0732">Signal</keyword>
<dbReference type="PANTHER" id="PTHR10858">
    <property type="entry name" value="DEOXYRIBONUCLEASE II"/>
    <property type="match status" value="1"/>
</dbReference>
<proteinExistence type="inferred from homology"/>
<gene>
    <name evidence="5" type="primary">LOC108625258</name>
</gene>
<sequence>MFTLFYIITALIICNVTNGDLNNKLQCRDENNAAVDWYVLYKLPKVHTSSNPLIREGHAYLYITNATIESGWRLSTKSIGSNDSIPGITLAPLYNRSSEEDALWNLYNDSPPNASYVWNHGHTKGVVMVNSDQGFWLIHSVPSFPPVPRAGVQTRPLNLENVTIEGAYSYPDSGTFYGQSFLCVSLGGDQFNIVGEQLMYNEIGVYAKNIPEILGKQYPALKNATNQKRIKQPPYNHKALITTLGSLELTSFAKSGKWGKDLYGDFVAPQLQSDLYVQSWLNGRGKLPTTCHRRKIYNVKTLKVDAANVDFPSSRDHSKWAITVNTKSSNHWACIGDINRADTQYSRGGGTVCFEDDRLWRDYRDIVNDVEPCHNTY</sequence>
<evidence type="ECO:0000256" key="1">
    <source>
        <dbReference type="ARBA" id="ARBA00007527"/>
    </source>
</evidence>
<dbReference type="PANTHER" id="PTHR10858:SF23">
    <property type="entry name" value="DEOXYRIBONUCLEASE II"/>
    <property type="match status" value="1"/>
</dbReference>
<dbReference type="Pfam" id="PF03265">
    <property type="entry name" value="DNase_II"/>
    <property type="match status" value="1"/>
</dbReference>
<dbReference type="CTD" id="48228"/>
<protein>
    <submittedName>
        <fullName evidence="5">Plancitoxin-1</fullName>
    </submittedName>
</protein>
<dbReference type="KEGG" id="ccal:108625258"/>